<protein>
    <submittedName>
        <fullName evidence="2">Glycosyltransferase family 2 protein</fullName>
    </submittedName>
</protein>
<accession>A0A556M928</accession>
<organism evidence="2 3">
    <name type="scientific">Mucilaginibacter corticis</name>
    <dbReference type="NCBI Taxonomy" id="2597670"/>
    <lineage>
        <taxon>Bacteria</taxon>
        <taxon>Pseudomonadati</taxon>
        <taxon>Bacteroidota</taxon>
        <taxon>Sphingobacteriia</taxon>
        <taxon>Sphingobacteriales</taxon>
        <taxon>Sphingobacteriaceae</taxon>
        <taxon>Mucilaginibacter</taxon>
    </lineage>
</organism>
<keyword evidence="3" id="KW-1185">Reference proteome</keyword>
<reference evidence="2 3" key="1">
    <citation type="submission" date="2019-07" db="EMBL/GenBank/DDBJ databases">
        <authorList>
            <person name="Huq M.A."/>
        </authorList>
    </citation>
    <scope>NUCLEOTIDE SEQUENCE [LARGE SCALE GENOMIC DNA]</scope>
    <source>
        <strain evidence="2 3">MAH-19</strain>
    </source>
</reference>
<dbReference type="InterPro" id="IPR029044">
    <property type="entry name" value="Nucleotide-diphossugar_trans"/>
</dbReference>
<dbReference type="CDD" id="cd00761">
    <property type="entry name" value="Glyco_tranf_GTA_type"/>
    <property type="match status" value="1"/>
</dbReference>
<dbReference type="EMBL" id="VLPK01000007">
    <property type="protein sequence ID" value="TSJ36400.1"/>
    <property type="molecule type" value="Genomic_DNA"/>
</dbReference>
<feature type="domain" description="Glycosyltransferase 2-like" evidence="1">
    <location>
        <begin position="6"/>
        <end position="173"/>
    </location>
</feature>
<dbReference type="Pfam" id="PF00535">
    <property type="entry name" value="Glycos_transf_2"/>
    <property type="match status" value="1"/>
</dbReference>
<keyword evidence="2" id="KW-0808">Transferase</keyword>
<dbReference type="OrthoDB" id="9790005at2"/>
<evidence type="ECO:0000259" key="1">
    <source>
        <dbReference type="Pfam" id="PF00535"/>
    </source>
</evidence>
<dbReference type="InterPro" id="IPR050834">
    <property type="entry name" value="Glycosyltransf_2"/>
</dbReference>
<dbReference type="AlphaFoldDB" id="A0A556M928"/>
<evidence type="ECO:0000313" key="2">
    <source>
        <dbReference type="EMBL" id="TSJ36400.1"/>
    </source>
</evidence>
<gene>
    <name evidence="2" type="ORF">FO440_23145</name>
</gene>
<dbReference type="Proteomes" id="UP000318733">
    <property type="component" value="Unassembled WGS sequence"/>
</dbReference>
<dbReference type="RefSeq" id="WP_144250691.1">
    <property type="nucleotide sequence ID" value="NZ_VLPK01000007.1"/>
</dbReference>
<dbReference type="Gene3D" id="3.90.550.10">
    <property type="entry name" value="Spore Coat Polysaccharide Biosynthesis Protein SpsA, Chain A"/>
    <property type="match status" value="1"/>
</dbReference>
<name>A0A556M928_9SPHI</name>
<evidence type="ECO:0000313" key="3">
    <source>
        <dbReference type="Proteomes" id="UP000318733"/>
    </source>
</evidence>
<dbReference type="PANTHER" id="PTHR43685:SF13">
    <property type="entry name" value="O ANTIGEN BIOSYNTHESIS RHAMNOSYLTRANSFERASE RFBN"/>
    <property type="match status" value="1"/>
</dbReference>
<sequence>MNTLVSLLIPTYNGGSLWSDVLKGIAVQDLTFYRKIVVDSGSTDQTVDLALKEGFEVKQIPASTFNHGATRQMMVDLAAGSDICIFLTQDAIPTTEQSLSNLVKAFDDPKVALAYGRQLPHVNAGLLETHARLFNYPAQSYSRSFDDRLQFGFKVFFCSNSFSAYRVSALKNMGGFSSDSIMGEDAIASAKLLMNGHKLAYVAGATVNHSHTYSFLAEFRRYFDTRVFHEQNKWLIETYGKPTGEGLKYVKSELSYVAERDRFQLFSVFRSLSGKWLGYTFGKFYKLIPRFILKHVSMNKGYWTSS</sequence>
<dbReference type="InterPro" id="IPR001173">
    <property type="entry name" value="Glyco_trans_2-like"/>
</dbReference>
<dbReference type="PANTHER" id="PTHR43685">
    <property type="entry name" value="GLYCOSYLTRANSFERASE"/>
    <property type="match status" value="1"/>
</dbReference>
<proteinExistence type="predicted"/>
<dbReference type="GO" id="GO:0016740">
    <property type="term" value="F:transferase activity"/>
    <property type="evidence" value="ECO:0007669"/>
    <property type="project" value="UniProtKB-KW"/>
</dbReference>
<dbReference type="SUPFAM" id="SSF53448">
    <property type="entry name" value="Nucleotide-diphospho-sugar transferases"/>
    <property type="match status" value="1"/>
</dbReference>
<comment type="caution">
    <text evidence="2">The sequence shown here is derived from an EMBL/GenBank/DDBJ whole genome shotgun (WGS) entry which is preliminary data.</text>
</comment>
<dbReference type="GO" id="GO:0044010">
    <property type="term" value="P:single-species biofilm formation"/>
    <property type="evidence" value="ECO:0007669"/>
    <property type="project" value="TreeGrafter"/>
</dbReference>